<reference evidence="2 3" key="1">
    <citation type="submission" date="2014-10" db="EMBL/GenBank/DDBJ databases">
        <title>Draft genome of the hookworm Ancylostoma caninum.</title>
        <authorList>
            <person name="Mitreva M."/>
        </authorList>
    </citation>
    <scope>NUCLEOTIDE SEQUENCE [LARGE SCALE GENOMIC DNA]</scope>
    <source>
        <strain evidence="2 3">Baltimore</strain>
    </source>
</reference>
<evidence type="ECO:0000313" key="3">
    <source>
        <dbReference type="Proteomes" id="UP000252519"/>
    </source>
</evidence>
<evidence type="ECO:0000256" key="1">
    <source>
        <dbReference type="SAM" id="Phobius"/>
    </source>
</evidence>
<keyword evidence="1" id="KW-1133">Transmembrane helix</keyword>
<protein>
    <submittedName>
        <fullName evidence="2">Uncharacterized protein</fullName>
    </submittedName>
</protein>
<gene>
    <name evidence="2" type="ORF">ANCCAN_24333</name>
</gene>
<evidence type="ECO:0000313" key="2">
    <source>
        <dbReference type="EMBL" id="RCN29900.1"/>
    </source>
</evidence>
<comment type="caution">
    <text evidence="2">The sequence shown here is derived from an EMBL/GenBank/DDBJ whole genome shotgun (WGS) entry which is preliminary data.</text>
</comment>
<keyword evidence="1" id="KW-0472">Membrane</keyword>
<sequence length="88" mass="10650">MSTIGLFYFLYWEFRQLLNLDRQTATIIYENLTLFYYDAVILPYLLLNKTFRDEFIRTFSRKKQEKKVFCITVARIDSSDRRASSSKK</sequence>
<dbReference type="AlphaFoldDB" id="A0A368FGA7"/>
<dbReference type="EMBL" id="JOJR01001737">
    <property type="protein sequence ID" value="RCN29900.1"/>
    <property type="molecule type" value="Genomic_DNA"/>
</dbReference>
<feature type="transmembrane region" description="Helical" evidence="1">
    <location>
        <begin position="27"/>
        <end position="47"/>
    </location>
</feature>
<proteinExistence type="predicted"/>
<dbReference type="Proteomes" id="UP000252519">
    <property type="component" value="Unassembled WGS sequence"/>
</dbReference>
<keyword evidence="3" id="KW-1185">Reference proteome</keyword>
<name>A0A368FGA7_ANCCA</name>
<dbReference type="OrthoDB" id="5867808at2759"/>
<accession>A0A368FGA7</accession>
<organism evidence="2 3">
    <name type="scientific">Ancylostoma caninum</name>
    <name type="common">Dog hookworm</name>
    <dbReference type="NCBI Taxonomy" id="29170"/>
    <lineage>
        <taxon>Eukaryota</taxon>
        <taxon>Metazoa</taxon>
        <taxon>Ecdysozoa</taxon>
        <taxon>Nematoda</taxon>
        <taxon>Chromadorea</taxon>
        <taxon>Rhabditida</taxon>
        <taxon>Rhabditina</taxon>
        <taxon>Rhabditomorpha</taxon>
        <taxon>Strongyloidea</taxon>
        <taxon>Ancylostomatidae</taxon>
        <taxon>Ancylostomatinae</taxon>
        <taxon>Ancylostoma</taxon>
    </lineage>
</organism>
<keyword evidence="1" id="KW-0812">Transmembrane</keyword>